<evidence type="ECO:0000256" key="1">
    <source>
        <dbReference type="ARBA" id="ARBA00022679"/>
    </source>
</evidence>
<dbReference type="Pfam" id="PF02518">
    <property type="entry name" value="HATPase_c"/>
    <property type="match status" value="1"/>
</dbReference>
<gene>
    <name evidence="8" type="ORF">ACFQZM_03740</name>
</gene>
<dbReference type="PANTHER" id="PTHR24421">
    <property type="entry name" value="NITRATE/NITRITE SENSOR PROTEIN NARX-RELATED"/>
    <property type="match status" value="1"/>
</dbReference>
<organism evidence="8 9">
    <name type="scientific">Actinomadura fibrosa</name>
    <dbReference type="NCBI Taxonomy" id="111802"/>
    <lineage>
        <taxon>Bacteria</taxon>
        <taxon>Bacillati</taxon>
        <taxon>Actinomycetota</taxon>
        <taxon>Actinomycetes</taxon>
        <taxon>Streptosporangiales</taxon>
        <taxon>Thermomonosporaceae</taxon>
        <taxon>Actinomadura</taxon>
    </lineage>
</organism>
<evidence type="ECO:0000256" key="3">
    <source>
        <dbReference type="ARBA" id="ARBA00023012"/>
    </source>
</evidence>
<evidence type="ECO:0000259" key="6">
    <source>
        <dbReference type="Pfam" id="PF02518"/>
    </source>
</evidence>
<feature type="domain" description="Signal transduction histidine kinase subgroup 3 dimerisation and phosphoacceptor" evidence="7">
    <location>
        <begin position="189"/>
        <end position="255"/>
    </location>
</feature>
<evidence type="ECO:0000259" key="7">
    <source>
        <dbReference type="Pfam" id="PF07730"/>
    </source>
</evidence>
<keyword evidence="5" id="KW-1133">Transmembrane helix</keyword>
<sequence>MTMLFDGDARNPPDPAQSRKRRTFWAATGLVYMVPLVHVLSGYTGARLWLGVLGTLAFVGLYLATPLSMTSWIHPVRTRTYVMLALFAALCAALPFGFGNAWTGMPIYLSLICAMTLPMCRVLWGVGAAAALAALQGALIDGARDSLPVITVTTASLGVFMFGFRHARTLVQELREARGEVARLAAADERLRIARDLHDLLGQGLSLIVIKAELARRIAGRDVDRALAEVADIESVARQSLADVRAAISGYRRRDLTEELDGARAVLAAAEVEAVVRVPGEPLPDAVDGLFGWAVREGVTNVVRHARARTVTITVARERECAVLEVVDDGRARPEAADAPGNGLTGLAERVAAAGGTVDAGPRPEGGFRLAVRVPLAPEGIMPAPSATAL</sequence>
<dbReference type="PANTHER" id="PTHR24421:SF63">
    <property type="entry name" value="SENSOR HISTIDINE KINASE DESK"/>
    <property type="match status" value="1"/>
</dbReference>
<dbReference type="InterPro" id="IPR011712">
    <property type="entry name" value="Sig_transdc_His_kin_sub3_dim/P"/>
</dbReference>
<dbReference type="Proteomes" id="UP001597063">
    <property type="component" value="Unassembled WGS sequence"/>
</dbReference>
<name>A0ABW2XAV1_9ACTN</name>
<proteinExistence type="predicted"/>
<dbReference type="InterPro" id="IPR003594">
    <property type="entry name" value="HATPase_dom"/>
</dbReference>
<evidence type="ECO:0000256" key="4">
    <source>
        <dbReference type="SAM" id="MobiDB-lite"/>
    </source>
</evidence>
<keyword evidence="9" id="KW-1185">Reference proteome</keyword>
<dbReference type="InterPro" id="IPR036890">
    <property type="entry name" value="HATPase_C_sf"/>
</dbReference>
<dbReference type="EMBL" id="JBHTGP010000003">
    <property type="protein sequence ID" value="MFD0683601.1"/>
    <property type="molecule type" value="Genomic_DNA"/>
</dbReference>
<keyword evidence="5" id="KW-0812">Transmembrane</keyword>
<feature type="transmembrane region" description="Helical" evidence="5">
    <location>
        <begin position="24"/>
        <end position="43"/>
    </location>
</feature>
<evidence type="ECO:0000256" key="5">
    <source>
        <dbReference type="SAM" id="Phobius"/>
    </source>
</evidence>
<protein>
    <submittedName>
        <fullName evidence="8">Sensor histidine kinase</fullName>
    </submittedName>
</protein>
<dbReference type="Gene3D" id="3.30.565.10">
    <property type="entry name" value="Histidine kinase-like ATPase, C-terminal domain"/>
    <property type="match status" value="1"/>
</dbReference>
<feature type="transmembrane region" description="Helical" evidence="5">
    <location>
        <begin position="81"/>
        <end position="102"/>
    </location>
</feature>
<reference evidence="9" key="1">
    <citation type="journal article" date="2019" name="Int. J. Syst. Evol. Microbiol.">
        <title>The Global Catalogue of Microorganisms (GCM) 10K type strain sequencing project: providing services to taxonomists for standard genome sequencing and annotation.</title>
        <authorList>
            <consortium name="The Broad Institute Genomics Platform"/>
            <consortium name="The Broad Institute Genome Sequencing Center for Infectious Disease"/>
            <person name="Wu L."/>
            <person name="Ma J."/>
        </authorList>
    </citation>
    <scope>NUCLEOTIDE SEQUENCE [LARGE SCALE GENOMIC DNA]</scope>
    <source>
        <strain evidence="9">JCM 9371</strain>
    </source>
</reference>
<dbReference type="RefSeq" id="WP_131754881.1">
    <property type="nucleotide sequence ID" value="NZ_CAACUY010000001.1"/>
</dbReference>
<keyword evidence="3" id="KW-0902">Two-component regulatory system</keyword>
<keyword evidence="1" id="KW-0808">Transferase</keyword>
<evidence type="ECO:0000313" key="8">
    <source>
        <dbReference type="EMBL" id="MFD0683601.1"/>
    </source>
</evidence>
<dbReference type="GO" id="GO:0016301">
    <property type="term" value="F:kinase activity"/>
    <property type="evidence" value="ECO:0007669"/>
    <property type="project" value="UniProtKB-KW"/>
</dbReference>
<feature type="transmembrane region" description="Helical" evidence="5">
    <location>
        <begin position="108"/>
        <end position="135"/>
    </location>
</feature>
<dbReference type="SUPFAM" id="SSF55874">
    <property type="entry name" value="ATPase domain of HSP90 chaperone/DNA topoisomerase II/histidine kinase"/>
    <property type="match status" value="1"/>
</dbReference>
<keyword evidence="2 8" id="KW-0418">Kinase</keyword>
<dbReference type="CDD" id="cd16917">
    <property type="entry name" value="HATPase_UhpB-NarQ-NarX-like"/>
    <property type="match status" value="1"/>
</dbReference>
<keyword evidence="5" id="KW-0472">Membrane</keyword>
<dbReference type="Gene3D" id="1.20.5.1930">
    <property type="match status" value="1"/>
</dbReference>
<dbReference type="InterPro" id="IPR050482">
    <property type="entry name" value="Sensor_HK_TwoCompSys"/>
</dbReference>
<evidence type="ECO:0000256" key="2">
    <source>
        <dbReference type="ARBA" id="ARBA00022777"/>
    </source>
</evidence>
<feature type="domain" description="Histidine kinase/HSP90-like ATPase" evidence="6">
    <location>
        <begin position="294"/>
        <end position="377"/>
    </location>
</feature>
<evidence type="ECO:0000313" key="9">
    <source>
        <dbReference type="Proteomes" id="UP001597063"/>
    </source>
</evidence>
<dbReference type="Pfam" id="PF07730">
    <property type="entry name" value="HisKA_3"/>
    <property type="match status" value="1"/>
</dbReference>
<comment type="caution">
    <text evidence="8">The sequence shown here is derived from an EMBL/GenBank/DDBJ whole genome shotgun (WGS) entry which is preliminary data.</text>
</comment>
<feature type="transmembrane region" description="Helical" evidence="5">
    <location>
        <begin position="147"/>
        <end position="164"/>
    </location>
</feature>
<accession>A0ABW2XAV1</accession>
<feature type="region of interest" description="Disordered" evidence="4">
    <location>
        <begin position="1"/>
        <end position="20"/>
    </location>
</feature>
<feature type="transmembrane region" description="Helical" evidence="5">
    <location>
        <begin position="49"/>
        <end position="69"/>
    </location>
</feature>